<dbReference type="EMBL" id="JAZHGC010000107">
    <property type="protein sequence ID" value="MEM5292534.1"/>
    <property type="molecule type" value="Genomic_DNA"/>
</dbReference>
<name>A0ABU9QTF2_9BURK</name>
<evidence type="ECO:0008006" key="3">
    <source>
        <dbReference type="Google" id="ProtNLM"/>
    </source>
</evidence>
<sequence length="125" mass="14364">MKLAQYLQKRGLKPNRHAQYRRYVAAMRGWLESEVGRCLNGLVAVRTPAELVFERLDLRAPGLSRWLNRLISDIGITCRKVIAAYSSQADSARGYVDKNNRTDQAKLKCLWCGHVSTRMSRRRVT</sequence>
<evidence type="ECO:0000313" key="1">
    <source>
        <dbReference type="EMBL" id="MEM5292534.1"/>
    </source>
</evidence>
<reference evidence="1 2" key="1">
    <citation type="submission" date="2024-01" db="EMBL/GenBank/DDBJ databases">
        <title>The diversity of rhizobia nodulating Mimosa spp. in eleven states of Brazil covering several biomes is determined by host plant, location, and edaphic factors.</title>
        <authorList>
            <person name="Rouws L."/>
            <person name="Barauna A."/>
            <person name="Beukes C."/>
            <person name="De Faria S.M."/>
            <person name="Gross E."/>
            <person name="Dos Reis Junior F.B."/>
            <person name="Simon M."/>
            <person name="Maluk M."/>
            <person name="Odee D.W."/>
            <person name="Kenicer G."/>
            <person name="Young J.P.W."/>
            <person name="Reis V.M."/>
            <person name="Zilli J."/>
            <person name="James E.K."/>
        </authorList>
    </citation>
    <scope>NUCLEOTIDE SEQUENCE [LARGE SCALE GENOMIC DNA]</scope>
    <source>
        <strain evidence="1 2">JPY77</strain>
    </source>
</reference>
<dbReference type="RefSeq" id="WP_201662777.1">
    <property type="nucleotide sequence ID" value="NZ_CAJHCS010000082.1"/>
</dbReference>
<comment type="caution">
    <text evidence="1">The sequence shown here is derived from an EMBL/GenBank/DDBJ whole genome shotgun (WGS) entry which is preliminary data.</text>
</comment>
<dbReference type="Proteomes" id="UP001494588">
    <property type="component" value="Unassembled WGS sequence"/>
</dbReference>
<protein>
    <recommendedName>
        <fullName evidence="3">Transposase</fullName>
    </recommendedName>
</protein>
<gene>
    <name evidence="1" type="ORF">V4C55_43660</name>
</gene>
<evidence type="ECO:0000313" key="2">
    <source>
        <dbReference type="Proteomes" id="UP001494588"/>
    </source>
</evidence>
<accession>A0ABU9QTF2</accession>
<organism evidence="1 2">
    <name type="scientific">Paraburkholderia sabiae</name>
    <dbReference type="NCBI Taxonomy" id="273251"/>
    <lineage>
        <taxon>Bacteria</taxon>
        <taxon>Pseudomonadati</taxon>
        <taxon>Pseudomonadota</taxon>
        <taxon>Betaproteobacteria</taxon>
        <taxon>Burkholderiales</taxon>
        <taxon>Burkholderiaceae</taxon>
        <taxon>Paraburkholderia</taxon>
    </lineage>
</organism>
<proteinExistence type="predicted"/>
<keyword evidence="2" id="KW-1185">Reference proteome</keyword>